<dbReference type="InterPro" id="IPR012337">
    <property type="entry name" value="RNaseH-like_sf"/>
</dbReference>
<name>A0A8J6H8Y7_TENMO</name>
<dbReference type="AlphaFoldDB" id="A0A8J6H8Y7"/>
<reference evidence="5" key="1">
    <citation type="journal article" date="2020" name="J Insects Food Feed">
        <title>The yellow mealworm (Tenebrio molitor) genome: a resource for the emerging insects as food and feed industry.</title>
        <authorList>
            <person name="Eriksson T."/>
            <person name="Andere A."/>
            <person name="Kelstrup H."/>
            <person name="Emery V."/>
            <person name="Picard C."/>
        </authorList>
    </citation>
    <scope>NUCLEOTIDE SEQUENCE</scope>
    <source>
        <strain evidence="5">Stoneville</strain>
        <tissue evidence="5">Whole head</tissue>
    </source>
</reference>
<dbReference type="Pfam" id="PF13358">
    <property type="entry name" value="DDE_3"/>
    <property type="match status" value="1"/>
</dbReference>
<gene>
    <name evidence="5" type="ORF">GEV33_012840</name>
</gene>
<dbReference type="Proteomes" id="UP000719412">
    <property type="component" value="Unassembled WGS sequence"/>
</dbReference>
<accession>A0A8J6H8Y7</accession>
<evidence type="ECO:0000256" key="2">
    <source>
        <dbReference type="SAM" id="MobiDB-lite"/>
    </source>
</evidence>
<dbReference type="SUPFAM" id="SSF53098">
    <property type="entry name" value="Ribonuclease H-like"/>
    <property type="match status" value="1"/>
</dbReference>
<proteinExistence type="predicted"/>
<evidence type="ECO:0000259" key="3">
    <source>
        <dbReference type="Pfam" id="PF05699"/>
    </source>
</evidence>
<evidence type="ECO:0008006" key="7">
    <source>
        <dbReference type="Google" id="ProtNLM"/>
    </source>
</evidence>
<sequence length="1000" mass="113514">MEIRNVIYDMFKNKKHITKLTLLRVLKAKHLFQGGASSLGKVWKGIGFRFRKGDPRRGLMELPRIALLRTQFLQEYMKNVNGTVPHQFVFLDESWIFENGTTGRSWQDNSAKSVRRTKVDGKRHIVLHTGSKEGFIPGAALIFSSKTNNGDYHGEMNEENFLTWFEEQLLKKLEEPSIIVMDNASYHSTHKPAKKYKADEFALKYGHNILRLPPYHCLFNPIEHIWGITKSYYNRHIGRDGNGTQNALAMWEEALNRITPATWANTVRHTETLVRECQLGTKNTPKCANCEGDHTANNTICPEYQSTEPPNSCASRIVSFPRGKYERNITPGTTTNHPVTRSRFRLPTSRRKTSGGHARFKNLAFSDVTAAENTKKIVTEAVSEIYNYEANQQPTEIPDEIEDNTPTELSIWSSFETFVSAHKPRGTSMSRAIIEVQRYLEDDLIPRNSDPLQWWRNNKFKYPKLSLVAQERLCALASSVPCERLFSKAGQKWKDKRDVLSLSTQHTDELVKITCGRKESEKPAAIIDYNKHKAYIDLSDQMKAYATSLRRGVKWYRKLAIELLVGSALQLHKYNIVLSFVKASHRSIPETLSTKNNANEEHDEDWRADMEKVNSMFSFPSTSEPLTDHVQASLYYLAGKLVTNNDCPSIQKLRRAANATQLQRYTEKWQELAEKLNQFEGAKKNLKQWKETLNDFKANVKRKARAKQLEATGTGGGPSSGSVLGPLEEKLLGLMSQTVISGCPEVVEAGFGSSGEPAAPELDISDLEKMIENLNSESQELENMDESLELVAENLLTNISSYFSRSPKRQSILEEFQTFMKSEKLKVLKISKTSWLCQVGVKGRGEEGLRGLSEDTDGVIDQRRKRDSEDPDKPRQTNNALKLMYDDLNKRFGLYMSETFKDEATKEPSLETRNEYCKKSSRTNVVIAPVENIEEKLLSGKCLSTLVGEDRTDQDCASVTEDVGDIDDLKYDSLAVATTVHLPGLISYQKEDQLNLQNNL</sequence>
<dbReference type="GO" id="GO:0046983">
    <property type="term" value="F:protein dimerization activity"/>
    <property type="evidence" value="ECO:0007669"/>
    <property type="project" value="InterPro"/>
</dbReference>
<dbReference type="GO" id="GO:0003676">
    <property type="term" value="F:nucleic acid binding"/>
    <property type="evidence" value="ECO:0007669"/>
    <property type="project" value="InterPro"/>
</dbReference>
<evidence type="ECO:0000256" key="1">
    <source>
        <dbReference type="SAM" id="Coils"/>
    </source>
</evidence>
<dbReference type="Gene3D" id="3.30.420.10">
    <property type="entry name" value="Ribonuclease H-like superfamily/Ribonuclease H"/>
    <property type="match status" value="1"/>
</dbReference>
<keyword evidence="1" id="KW-0175">Coiled coil</keyword>
<dbReference type="InterPro" id="IPR038717">
    <property type="entry name" value="Tc1-like_DDE_dom"/>
</dbReference>
<dbReference type="InterPro" id="IPR036397">
    <property type="entry name" value="RNaseH_sf"/>
</dbReference>
<dbReference type="PANTHER" id="PTHR33939">
    <property type="entry name" value="PROTEIN CBG22215"/>
    <property type="match status" value="1"/>
</dbReference>
<organism evidence="5 6">
    <name type="scientific">Tenebrio molitor</name>
    <name type="common">Yellow mealworm beetle</name>
    <dbReference type="NCBI Taxonomy" id="7067"/>
    <lineage>
        <taxon>Eukaryota</taxon>
        <taxon>Metazoa</taxon>
        <taxon>Ecdysozoa</taxon>
        <taxon>Arthropoda</taxon>
        <taxon>Hexapoda</taxon>
        <taxon>Insecta</taxon>
        <taxon>Pterygota</taxon>
        <taxon>Neoptera</taxon>
        <taxon>Endopterygota</taxon>
        <taxon>Coleoptera</taxon>
        <taxon>Polyphaga</taxon>
        <taxon>Cucujiformia</taxon>
        <taxon>Tenebrionidae</taxon>
        <taxon>Tenebrio</taxon>
    </lineage>
</organism>
<evidence type="ECO:0000313" key="5">
    <source>
        <dbReference type="EMBL" id="KAH0809951.1"/>
    </source>
</evidence>
<dbReference type="InterPro" id="IPR008906">
    <property type="entry name" value="HATC_C_dom"/>
</dbReference>
<reference evidence="5" key="2">
    <citation type="submission" date="2021-08" db="EMBL/GenBank/DDBJ databases">
        <authorList>
            <person name="Eriksson T."/>
        </authorList>
    </citation>
    <scope>NUCLEOTIDE SEQUENCE</scope>
    <source>
        <strain evidence="5">Stoneville</strain>
        <tissue evidence="5">Whole head</tissue>
    </source>
</reference>
<evidence type="ECO:0000259" key="4">
    <source>
        <dbReference type="Pfam" id="PF13358"/>
    </source>
</evidence>
<feature type="domain" description="Tc1-like transposase DDE" evidence="4">
    <location>
        <begin position="151"/>
        <end position="235"/>
    </location>
</feature>
<feature type="compositionally biased region" description="Basic and acidic residues" evidence="2">
    <location>
        <begin position="860"/>
        <end position="875"/>
    </location>
</feature>
<keyword evidence="6" id="KW-1185">Reference proteome</keyword>
<feature type="region of interest" description="Disordered" evidence="2">
    <location>
        <begin position="847"/>
        <end position="879"/>
    </location>
</feature>
<dbReference type="PANTHER" id="PTHR33939:SF1">
    <property type="entry name" value="DUF4371 DOMAIN-CONTAINING PROTEIN"/>
    <property type="match status" value="1"/>
</dbReference>
<dbReference type="Pfam" id="PF05699">
    <property type="entry name" value="Dimer_Tnp_hAT"/>
    <property type="match status" value="1"/>
</dbReference>
<evidence type="ECO:0000313" key="6">
    <source>
        <dbReference type="Proteomes" id="UP000719412"/>
    </source>
</evidence>
<comment type="caution">
    <text evidence="5">The sequence shown here is derived from an EMBL/GenBank/DDBJ whole genome shotgun (WGS) entry which is preliminary data.</text>
</comment>
<protein>
    <recommendedName>
        <fullName evidence="7">Transposase</fullName>
    </recommendedName>
</protein>
<feature type="coiled-coil region" evidence="1">
    <location>
        <begin position="662"/>
        <end position="706"/>
    </location>
</feature>
<dbReference type="EMBL" id="JABDTM020027812">
    <property type="protein sequence ID" value="KAH0809951.1"/>
    <property type="molecule type" value="Genomic_DNA"/>
</dbReference>
<feature type="coiled-coil region" evidence="1">
    <location>
        <begin position="764"/>
        <end position="794"/>
    </location>
</feature>
<feature type="domain" description="HAT C-terminal dimerisation" evidence="3">
    <location>
        <begin position="435"/>
        <end position="497"/>
    </location>
</feature>